<organism evidence="1">
    <name type="scientific">gut metagenome</name>
    <dbReference type="NCBI Taxonomy" id="749906"/>
    <lineage>
        <taxon>unclassified sequences</taxon>
        <taxon>metagenomes</taxon>
        <taxon>organismal metagenomes</taxon>
    </lineage>
</organism>
<name>J9FX92_9ZZZZ</name>
<reference evidence="1" key="1">
    <citation type="journal article" date="2012" name="PLoS ONE">
        <title>Gene sets for utilization of primary and secondary nutrition supplies in the distal gut of endangered iberian lynx.</title>
        <authorList>
            <person name="Alcaide M."/>
            <person name="Messina E."/>
            <person name="Richter M."/>
            <person name="Bargiela R."/>
            <person name="Peplies J."/>
            <person name="Huws S.A."/>
            <person name="Newbold C.J."/>
            <person name="Golyshin P.N."/>
            <person name="Simon M.A."/>
            <person name="Lopez G."/>
            <person name="Yakimov M.M."/>
            <person name="Ferrer M."/>
        </authorList>
    </citation>
    <scope>NUCLEOTIDE SEQUENCE</scope>
</reference>
<comment type="caution">
    <text evidence="1">The sequence shown here is derived from an EMBL/GenBank/DDBJ whole genome shotgun (WGS) entry which is preliminary data.</text>
</comment>
<dbReference type="AlphaFoldDB" id="J9FX92"/>
<protein>
    <submittedName>
        <fullName evidence="1">Uncharacterized protein</fullName>
    </submittedName>
</protein>
<dbReference type="EMBL" id="AMCI01003951">
    <property type="protein sequence ID" value="EJW99148.1"/>
    <property type="molecule type" value="Genomic_DNA"/>
</dbReference>
<gene>
    <name evidence="1" type="ORF">EVA_12750</name>
</gene>
<evidence type="ECO:0000313" key="1">
    <source>
        <dbReference type="EMBL" id="EJW99148.1"/>
    </source>
</evidence>
<proteinExistence type="predicted"/>
<sequence length="163" mass="17435">MRLEIIAQSYAETEGAVAAEIVEAHFIMESRFEGDMSVEEEGITQFKGNEHIVVVGGEMVVFSPSPHIDAILAEIIARSQSGADIVDGPGVFIAHIGTQQEALRQEVTRFNIRTEAEFLVGTVGHTHAGDGGTQISLALLELGIGAEGGTKEEGSSQYFLHIL</sequence>
<accession>J9FX92</accession>